<feature type="compositionally biased region" description="Low complexity" evidence="1">
    <location>
        <begin position="42"/>
        <end position="57"/>
    </location>
</feature>
<name>A0A0H2S7T9_9AGAM</name>
<organism evidence="3 4">
    <name type="scientific">Schizopora paradoxa</name>
    <dbReference type="NCBI Taxonomy" id="27342"/>
    <lineage>
        <taxon>Eukaryota</taxon>
        <taxon>Fungi</taxon>
        <taxon>Dikarya</taxon>
        <taxon>Basidiomycota</taxon>
        <taxon>Agaricomycotina</taxon>
        <taxon>Agaricomycetes</taxon>
        <taxon>Hymenochaetales</taxon>
        <taxon>Schizoporaceae</taxon>
        <taxon>Schizopora</taxon>
    </lineage>
</organism>
<evidence type="ECO:0000256" key="1">
    <source>
        <dbReference type="SAM" id="MobiDB-lite"/>
    </source>
</evidence>
<keyword evidence="4" id="KW-1185">Reference proteome</keyword>
<evidence type="ECO:0000256" key="2">
    <source>
        <dbReference type="SAM" id="SignalP"/>
    </source>
</evidence>
<gene>
    <name evidence="3" type="ORF">SCHPADRAFT_923526</name>
</gene>
<feature type="compositionally biased region" description="Low complexity" evidence="1">
    <location>
        <begin position="66"/>
        <end position="80"/>
    </location>
</feature>
<sequence length="143" mass="14728">MVKYLQLALAFTALLNSVMVSAFLLPISQSVSGGASATISVTTTSSLTSTTPTTVTSNFASSSMGTSPTEPTVSTSSTVENARLLKSRQVHNADYAANKNGVADSSSPAPESTEPAPDVDSSTVQYTENSNPASPTAAYDERK</sequence>
<evidence type="ECO:0000313" key="3">
    <source>
        <dbReference type="EMBL" id="KLO20335.1"/>
    </source>
</evidence>
<evidence type="ECO:0000313" key="4">
    <source>
        <dbReference type="Proteomes" id="UP000053477"/>
    </source>
</evidence>
<feature type="signal peptide" evidence="2">
    <location>
        <begin position="1"/>
        <end position="22"/>
    </location>
</feature>
<reference evidence="3 4" key="1">
    <citation type="submission" date="2015-04" db="EMBL/GenBank/DDBJ databases">
        <title>Complete genome sequence of Schizopora paradoxa KUC8140, a cosmopolitan wood degrader in East Asia.</title>
        <authorList>
            <consortium name="DOE Joint Genome Institute"/>
            <person name="Min B."/>
            <person name="Park H."/>
            <person name="Jang Y."/>
            <person name="Kim J.-J."/>
            <person name="Kim K.H."/>
            <person name="Pangilinan J."/>
            <person name="Lipzen A."/>
            <person name="Riley R."/>
            <person name="Grigoriev I.V."/>
            <person name="Spatafora J.W."/>
            <person name="Choi I.-G."/>
        </authorList>
    </citation>
    <scope>NUCLEOTIDE SEQUENCE [LARGE SCALE GENOMIC DNA]</scope>
    <source>
        <strain evidence="3 4">KUC8140</strain>
    </source>
</reference>
<accession>A0A0H2S7T9</accession>
<keyword evidence="2" id="KW-0732">Signal</keyword>
<protein>
    <submittedName>
        <fullName evidence="3">Uncharacterized protein</fullName>
    </submittedName>
</protein>
<feature type="compositionally biased region" description="Polar residues" evidence="1">
    <location>
        <begin position="120"/>
        <end position="134"/>
    </location>
</feature>
<feature type="region of interest" description="Disordered" evidence="1">
    <location>
        <begin position="42"/>
        <end position="143"/>
    </location>
</feature>
<dbReference type="InParanoid" id="A0A0H2S7T9"/>
<proteinExistence type="predicted"/>
<dbReference type="Proteomes" id="UP000053477">
    <property type="component" value="Unassembled WGS sequence"/>
</dbReference>
<feature type="chain" id="PRO_5005202262" evidence="2">
    <location>
        <begin position="23"/>
        <end position="143"/>
    </location>
</feature>
<feature type="compositionally biased region" description="Low complexity" evidence="1">
    <location>
        <begin position="105"/>
        <end position="116"/>
    </location>
</feature>
<dbReference type="EMBL" id="KQ085882">
    <property type="protein sequence ID" value="KLO20335.1"/>
    <property type="molecule type" value="Genomic_DNA"/>
</dbReference>
<dbReference type="AlphaFoldDB" id="A0A0H2S7T9"/>